<accession>A0AAN7U7J5</accession>
<dbReference type="Proteomes" id="UP001305414">
    <property type="component" value="Unassembled WGS sequence"/>
</dbReference>
<dbReference type="AlphaFoldDB" id="A0AAN7U7J5"/>
<protein>
    <submittedName>
        <fullName evidence="1">Uncharacterized protein</fullName>
    </submittedName>
</protein>
<name>A0AAN7U7J5_9PEZI</name>
<evidence type="ECO:0000313" key="1">
    <source>
        <dbReference type="EMBL" id="KAK5627420.1"/>
    </source>
</evidence>
<gene>
    <name evidence="1" type="ORF">RRF57_003135</name>
</gene>
<dbReference type="EMBL" id="JAWHQM010000005">
    <property type="protein sequence ID" value="KAK5627420.1"/>
    <property type="molecule type" value="Genomic_DNA"/>
</dbReference>
<sequence length="114" mass="12612">MGYLVVFWLHADSAGKDFADGRKRNGGDRLALYEGSSLWAPAIVPSHAISSRDVSNRIVLLGALRSHVSMWRPYPCASGIGAESSWGSRRTRLWRVSLLDRGDSLETRRGLDGR</sequence>
<reference evidence="1 2" key="1">
    <citation type="submission" date="2023-10" db="EMBL/GenBank/DDBJ databases">
        <title>Draft genome sequence of Xylaria bambusicola isolate GMP-LS, the root and basal stem rot pathogen of sugarcane in Indonesia.</title>
        <authorList>
            <person name="Selvaraj P."/>
            <person name="Muralishankar V."/>
            <person name="Muruganantham S."/>
            <person name="Sp S."/>
            <person name="Haryani S."/>
            <person name="Lau K.J.X."/>
            <person name="Naqvi N.I."/>
        </authorList>
    </citation>
    <scope>NUCLEOTIDE SEQUENCE [LARGE SCALE GENOMIC DNA]</scope>
    <source>
        <strain evidence="1">GMP-LS</strain>
    </source>
</reference>
<keyword evidence="2" id="KW-1185">Reference proteome</keyword>
<evidence type="ECO:0000313" key="2">
    <source>
        <dbReference type="Proteomes" id="UP001305414"/>
    </source>
</evidence>
<proteinExistence type="predicted"/>
<comment type="caution">
    <text evidence="1">The sequence shown here is derived from an EMBL/GenBank/DDBJ whole genome shotgun (WGS) entry which is preliminary data.</text>
</comment>
<organism evidence="1 2">
    <name type="scientific">Xylaria bambusicola</name>
    <dbReference type="NCBI Taxonomy" id="326684"/>
    <lineage>
        <taxon>Eukaryota</taxon>
        <taxon>Fungi</taxon>
        <taxon>Dikarya</taxon>
        <taxon>Ascomycota</taxon>
        <taxon>Pezizomycotina</taxon>
        <taxon>Sordariomycetes</taxon>
        <taxon>Xylariomycetidae</taxon>
        <taxon>Xylariales</taxon>
        <taxon>Xylariaceae</taxon>
        <taxon>Xylaria</taxon>
    </lineage>
</organism>